<keyword evidence="1" id="KW-0805">Transcription regulation</keyword>
<dbReference type="InterPro" id="IPR036271">
    <property type="entry name" value="Tet_transcr_reg_TetR-rel_C_sf"/>
</dbReference>
<name>A0A285L565_9NOCA</name>
<dbReference type="Gene3D" id="1.10.357.10">
    <property type="entry name" value="Tetracycline Repressor, domain 2"/>
    <property type="match status" value="1"/>
</dbReference>
<dbReference type="GO" id="GO:0000976">
    <property type="term" value="F:transcription cis-regulatory region binding"/>
    <property type="evidence" value="ECO:0007669"/>
    <property type="project" value="TreeGrafter"/>
</dbReference>
<dbReference type="AlphaFoldDB" id="A0A285L565"/>
<gene>
    <name evidence="6" type="ORF">SAMN04244553_1827</name>
</gene>
<sequence length="246" mass="26600">MSAPSLRARVRTEMIEEIKAAARRRLATDGADLSLRGVARDLGIVASALYRYFPSRDDLLTTLILEGYESLGAAAASAAAAPPDDDYRGRWLAACTAVRDWALAHPAEYGLLYGSPVPGYKAPADTIGPASVVVLLLSDIATEAAAAGHIDPPPASTPLPTPVRTDLRALIERRIQTEQLTGNLPEDVLDRVFAGWTQLFGLINFEIFGRLDGTIEARAEYFTHHMTLMADLVGLPDTPERYRATT</sequence>
<protein>
    <submittedName>
        <fullName evidence="6">Transcriptional regulator, TetR family</fullName>
    </submittedName>
</protein>
<dbReference type="PROSITE" id="PS50977">
    <property type="entry name" value="HTH_TETR_2"/>
    <property type="match status" value="1"/>
</dbReference>
<dbReference type="InterPro" id="IPR025996">
    <property type="entry name" value="MT1864/Rv1816-like_C"/>
</dbReference>
<dbReference type="OrthoDB" id="3210322at2"/>
<evidence type="ECO:0000313" key="7">
    <source>
        <dbReference type="Proteomes" id="UP000219565"/>
    </source>
</evidence>
<dbReference type="Proteomes" id="UP000219565">
    <property type="component" value="Unassembled WGS sequence"/>
</dbReference>
<dbReference type="GO" id="GO:0003700">
    <property type="term" value="F:DNA-binding transcription factor activity"/>
    <property type="evidence" value="ECO:0007669"/>
    <property type="project" value="TreeGrafter"/>
</dbReference>
<dbReference type="SUPFAM" id="SSF46689">
    <property type="entry name" value="Homeodomain-like"/>
    <property type="match status" value="1"/>
</dbReference>
<keyword evidence="2 4" id="KW-0238">DNA-binding</keyword>
<dbReference type="EMBL" id="OBEG01000001">
    <property type="protein sequence ID" value="SNY80080.1"/>
    <property type="molecule type" value="Genomic_DNA"/>
</dbReference>
<dbReference type="InterPro" id="IPR009057">
    <property type="entry name" value="Homeodomain-like_sf"/>
</dbReference>
<dbReference type="Pfam" id="PF00440">
    <property type="entry name" value="TetR_N"/>
    <property type="match status" value="1"/>
</dbReference>
<keyword evidence="7" id="KW-1185">Reference proteome</keyword>
<evidence type="ECO:0000256" key="2">
    <source>
        <dbReference type="ARBA" id="ARBA00023125"/>
    </source>
</evidence>
<dbReference type="STRING" id="1379680.GCA_001612615_01225"/>
<dbReference type="PANTHER" id="PTHR30055">
    <property type="entry name" value="HTH-TYPE TRANSCRIPTIONAL REGULATOR RUTR"/>
    <property type="match status" value="1"/>
</dbReference>
<feature type="domain" description="HTH tetR-type" evidence="5">
    <location>
        <begin position="12"/>
        <end position="71"/>
    </location>
</feature>
<dbReference type="SUPFAM" id="SSF48498">
    <property type="entry name" value="Tetracyclin repressor-like, C-terminal domain"/>
    <property type="match status" value="1"/>
</dbReference>
<reference evidence="6 7" key="1">
    <citation type="submission" date="2017-09" db="EMBL/GenBank/DDBJ databases">
        <authorList>
            <person name="Ehlers B."/>
            <person name="Leendertz F.H."/>
        </authorList>
    </citation>
    <scope>NUCLEOTIDE SEQUENCE [LARGE SCALE GENOMIC DNA]</scope>
    <source>
        <strain evidence="6 7">DSM 45537</strain>
    </source>
</reference>
<dbReference type="InterPro" id="IPR001647">
    <property type="entry name" value="HTH_TetR"/>
</dbReference>
<dbReference type="InterPro" id="IPR050109">
    <property type="entry name" value="HTH-type_TetR-like_transc_reg"/>
</dbReference>
<dbReference type="PANTHER" id="PTHR30055:SF243">
    <property type="entry name" value="HTH-TYPE TRANSCRIPTIONAL REGULATOR RV1816"/>
    <property type="match status" value="1"/>
</dbReference>
<accession>A0A285L565</accession>
<proteinExistence type="predicted"/>
<evidence type="ECO:0000259" key="5">
    <source>
        <dbReference type="PROSITE" id="PS50977"/>
    </source>
</evidence>
<organism evidence="6 7">
    <name type="scientific">Nocardia amikacinitolerans</name>
    <dbReference type="NCBI Taxonomy" id="756689"/>
    <lineage>
        <taxon>Bacteria</taxon>
        <taxon>Bacillati</taxon>
        <taxon>Actinomycetota</taxon>
        <taxon>Actinomycetes</taxon>
        <taxon>Mycobacteriales</taxon>
        <taxon>Nocardiaceae</taxon>
        <taxon>Nocardia</taxon>
    </lineage>
</organism>
<evidence type="ECO:0000256" key="4">
    <source>
        <dbReference type="PROSITE-ProRule" id="PRU00335"/>
    </source>
</evidence>
<keyword evidence="3" id="KW-0804">Transcription</keyword>
<evidence type="ECO:0000313" key="6">
    <source>
        <dbReference type="EMBL" id="SNY80080.1"/>
    </source>
</evidence>
<evidence type="ECO:0000256" key="1">
    <source>
        <dbReference type="ARBA" id="ARBA00023015"/>
    </source>
</evidence>
<evidence type="ECO:0000256" key="3">
    <source>
        <dbReference type="ARBA" id="ARBA00023163"/>
    </source>
</evidence>
<dbReference type="RefSeq" id="WP_097244403.1">
    <property type="nucleotide sequence ID" value="NZ_JAMTCV010000019.1"/>
</dbReference>
<dbReference type="Pfam" id="PF13305">
    <property type="entry name" value="TetR_C_33"/>
    <property type="match status" value="1"/>
</dbReference>
<feature type="DNA-binding region" description="H-T-H motif" evidence="4">
    <location>
        <begin position="34"/>
        <end position="53"/>
    </location>
</feature>